<comment type="caution">
    <text evidence="2">The sequence shown here is derived from an EMBL/GenBank/DDBJ whole genome shotgun (WGS) entry which is preliminary data.</text>
</comment>
<feature type="compositionally biased region" description="Low complexity" evidence="1">
    <location>
        <begin position="95"/>
        <end position="106"/>
    </location>
</feature>
<proteinExistence type="predicted"/>
<evidence type="ECO:0000313" key="2">
    <source>
        <dbReference type="EMBL" id="KAK8886207.1"/>
    </source>
</evidence>
<name>A0ABR2K516_9EUKA</name>
<reference evidence="2 3" key="1">
    <citation type="submission" date="2024-04" db="EMBL/GenBank/DDBJ databases">
        <title>Tritrichomonas musculus Genome.</title>
        <authorList>
            <person name="Alves-Ferreira E."/>
            <person name="Grigg M."/>
            <person name="Lorenzi H."/>
            <person name="Galac M."/>
        </authorList>
    </citation>
    <scope>NUCLEOTIDE SEQUENCE [LARGE SCALE GENOMIC DNA]</scope>
    <source>
        <strain evidence="2 3">EAF2021</strain>
    </source>
</reference>
<feature type="compositionally biased region" description="Pro residues" evidence="1">
    <location>
        <begin position="81"/>
        <end position="94"/>
    </location>
</feature>
<evidence type="ECO:0000313" key="3">
    <source>
        <dbReference type="Proteomes" id="UP001470230"/>
    </source>
</evidence>
<evidence type="ECO:0000256" key="1">
    <source>
        <dbReference type="SAM" id="MobiDB-lite"/>
    </source>
</evidence>
<accession>A0ABR2K516</accession>
<keyword evidence="3" id="KW-1185">Reference proteome</keyword>
<dbReference type="Proteomes" id="UP001470230">
    <property type="component" value="Unassembled WGS sequence"/>
</dbReference>
<sequence>MEQAFDSLASLITHVFKQLQTPLLSVDKIVEYINHNDFQVQIEKNGIVPSSTISKRAIINELQRCDIFVSSSPSNRVTKRPIPPPVQPQIPNPNSPNTINNDNSNQAPQQTDILHQQNRSTQHQQLWALRPNNPLYQCDAAIAASIEQMLTEHGPLTVPELVNLTQQMGADDNLFNRVLGVHADEFTINPEDGKIWFSMQPLPIRCNFESVEQALSFAFTIFQNGATIEELRKFLCLATHQGVPITRLCISHAFVQRPDIFVQIQRGRYAPFDSEVAQEKRRQEQEERRQQQSQLDAGLIGNTISLNSFNSSNTFGNNSDVGSIRGASLPSFRLLDNEEKAFDADEFFGGGFHFSSE</sequence>
<dbReference type="EMBL" id="JAPFFF010000007">
    <property type="protein sequence ID" value="KAK8886207.1"/>
    <property type="molecule type" value="Genomic_DNA"/>
</dbReference>
<organism evidence="2 3">
    <name type="scientific">Tritrichomonas musculus</name>
    <dbReference type="NCBI Taxonomy" id="1915356"/>
    <lineage>
        <taxon>Eukaryota</taxon>
        <taxon>Metamonada</taxon>
        <taxon>Parabasalia</taxon>
        <taxon>Tritrichomonadida</taxon>
        <taxon>Tritrichomonadidae</taxon>
        <taxon>Tritrichomonas</taxon>
    </lineage>
</organism>
<protein>
    <submittedName>
        <fullName evidence="2">Uncharacterized protein</fullName>
    </submittedName>
</protein>
<gene>
    <name evidence="2" type="ORF">M9Y10_041667</name>
</gene>
<feature type="region of interest" description="Disordered" evidence="1">
    <location>
        <begin position="73"/>
        <end position="107"/>
    </location>
</feature>